<protein>
    <submittedName>
        <fullName evidence="1">Uncharacterized protein</fullName>
    </submittedName>
</protein>
<accession>A0AAV5B5L0</accession>
<dbReference type="RefSeq" id="WP_239652475.1">
    <property type="nucleotide sequence ID" value="NZ_BQKC01000001.1"/>
</dbReference>
<proteinExistence type="predicted"/>
<reference evidence="1" key="1">
    <citation type="journal article" date="2022" name="Int. J. Syst. Evol. Microbiol.">
        <title>Granulimonas faecalis gen. nov., sp. nov., and Leptogranulimonas caecicola gen. nov., sp. nov., novel lactate-producing Atopobiaceae bacteria isolated from mouse intestines, and an emended description of the family Atopobiaceae.</title>
        <authorList>
            <person name="Morinaga K."/>
            <person name="Kusada H."/>
            <person name="Sakamoto S."/>
            <person name="Murakami T."/>
            <person name="Toyoda A."/>
            <person name="Mori H."/>
            <person name="Meng X.Y."/>
            <person name="Takashino M."/>
            <person name="Murotomi K."/>
            <person name="Tamaki H."/>
        </authorList>
    </citation>
    <scope>NUCLEOTIDE SEQUENCE</scope>
    <source>
        <strain evidence="1">OPF53</strain>
    </source>
</reference>
<evidence type="ECO:0000313" key="2">
    <source>
        <dbReference type="Proteomes" id="UP001055025"/>
    </source>
</evidence>
<dbReference type="EMBL" id="BQKC01000001">
    <property type="protein sequence ID" value="GJM56093.1"/>
    <property type="molecule type" value="Genomic_DNA"/>
</dbReference>
<gene>
    <name evidence="1" type="ORF">ATOP_17480</name>
</gene>
<keyword evidence="2" id="KW-1185">Reference proteome</keyword>
<evidence type="ECO:0000313" key="1">
    <source>
        <dbReference type="EMBL" id="GJM56093.1"/>
    </source>
</evidence>
<organism evidence="1 2">
    <name type="scientific">Granulimonas faecalis</name>
    <dbReference type="NCBI Taxonomy" id="2894155"/>
    <lineage>
        <taxon>Bacteria</taxon>
        <taxon>Bacillati</taxon>
        <taxon>Actinomycetota</taxon>
        <taxon>Coriobacteriia</taxon>
        <taxon>Coriobacteriales</taxon>
        <taxon>Kribbibacteriaceae</taxon>
        <taxon>Granulimonas</taxon>
    </lineage>
</organism>
<sequence length="231" mass="24101">MLDPDRDYTDADLAALDEFTLGEPVLVCRWRLSDRRIPMAGRHIRALGERVTDGWAPTPEFLAWVRQHLEQTLDSGAADDPDGVLMLAVDAAGHGAMAVGPYEPLADTSAAALAARAAASAEEGARTSVAPETLWAVADGALLAGFGDTFTCGGAGTLLMDLTETLGRPVTFDGTLAQRVAAGEPFDEVFLVSDEHGVVPASDNGGPAAETFAAQLGRLREATTAKQGRGI</sequence>
<dbReference type="Proteomes" id="UP001055025">
    <property type="component" value="Unassembled WGS sequence"/>
</dbReference>
<comment type="caution">
    <text evidence="1">The sequence shown here is derived from an EMBL/GenBank/DDBJ whole genome shotgun (WGS) entry which is preliminary data.</text>
</comment>
<dbReference type="AlphaFoldDB" id="A0AAV5B5L0"/>
<name>A0AAV5B5L0_9ACTN</name>